<dbReference type="STRING" id="2903.R1DDY6"/>
<dbReference type="RefSeq" id="XP_005785601.1">
    <property type="nucleotide sequence ID" value="XM_005785544.1"/>
</dbReference>
<dbReference type="GO" id="GO:0005507">
    <property type="term" value="F:copper ion binding"/>
    <property type="evidence" value="ECO:0007669"/>
    <property type="project" value="InterPro"/>
</dbReference>
<dbReference type="AlphaFoldDB" id="A0A0D3KBN7"/>
<dbReference type="EnsemblProtists" id="EOD33172">
    <property type="protein sequence ID" value="EOD33172"/>
    <property type="gene ID" value="EMIHUDRAFT_98869"/>
</dbReference>
<dbReference type="GeneID" id="17278443"/>
<keyword evidence="4" id="KW-1133">Transmembrane helix</keyword>
<dbReference type="Gene3D" id="2.60.40.420">
    <property type="entry name" value="Cupredoxins - blue copper proteins"/>
    <property type="match status" value="3"/>
</dbReference>
<dbReference type="PANTHER" id="PTHR11709">
    <property type="entry name" value="MULTI-COPPER OXIDASE"/>
    <property type="match status" value="1"/>
</dbReference>
<comment type="similarity">
    <text evidence="1">Belongs to the multicopper oxidase family.</text>
</comment>
<evidence type="ECO:0000313" key="8">
    <source>
        <dbReference type="Proteomes" id="UP000013827"/>
    </source>
</evidence>
<keyword evidence="2" id="KW-0479">Metal-binding</keyword>
<feature type="compositionally biased region" description="Pro residues" evidence="3">
    <location>
        <begin position="834"/>
        <end position="855"/>
    </location>
</feature>
<dbReference type="HOGENOM" id="CLU_349657_0_0_1"/>
<dbReference type="PaxDb" id="2903-EOD33172"/>
<keyword evidence="4" id="KW-0472">Membrane</keyword>
<organism evidence="7 8">
    <name type="scientific">Emiliania huxleyi (strain CCMP1516)</name>
    <dbReference type="NCBI Taxonomy" id="280463"/>
    <lineage>
        <taxon>Eukaryota</taxon>
        <taxon>Haptista</taxon>
        <taxon>Haptophyta</taxon>
        <taxon>Prymnesiophyceae</taxon>
        <taxon>Isochrysidales</taxon>
        <taxon>Noelaerhabdaceae</taxon>
        <taxon>Emiliania</taxon>
    </lineage>
</organism>
<feature type="region of interest" description="Disordered" evidence="3">
    <location>
        <begin position="827"/>
        <end position="855"/>
    </location>
</feature>
<dbReference type="InterPro" id="IPR011707">
    <property type="entry name" value="Cu-oxidase-like_N"/>
</dbReference>
<reference evidence="7" key="2">
    <citation type="submission" date="2024-10" db="UniProtKB">
        <authorList>
            <consortium name="EnsemblProtists"/>
        </authorList>
    </citation>
    <scope>IDENTIFICATION</scope>
</reference>
<dbReference type="PANTHER" id="PTHR11709:SF518">
    <property type="entry name" value="MULTICOPPER OXIDASE"/>
    <property type="match status" value="1"/>
</dbReference>
<protein>
    <recommendedName>
        <fullName evidence="6">Plastocyanin-like domain-containing protein</fullName>
    </recommendedName>
</protein>
<dbReference type="InterPro" id="IPR002355">
    <property type="entry name" value="Cu_oxidase_Cu_BS"/>
</dbReference>
<dbReference type="KEGG" id="ehx:EMIHUDRAFT_98869"/>
<evidence type="ECO:0000256" key="2">
    <source>
        <dbReference type="ARBA" id="ARBA00022723"/>
    </source>
</evidence>
<keyword evidence="5" id="KW-0732">Signal</keyword>
<dbReference type="InterPro" id="IPR045087">
    <property type="entry name" value="Cu-oxidase_fam"/>
</dbReference>
<feature type="chain" id="PRO_5044291755" description="Plastocyanin-like domain-containing protein" evidence="5">
    <location>
        <begin position="18"/>
        <end position="906"/>
    </location>
</feature>
<evidence type="ECO:0000256" key="1">
    <source>
        <dbReference type="ARBA" id="ARBA00010609"/>
    </source>
</evidence>
<proteinExistence type="inferred from homology"/>
<feature type="domain" description="Plastocyanin-like" evidence="6">
    <location>
        <begin position="81"/>
        <end position="192"/>
    </location>
</feature>
<keyword evidence="8" id="KW-1185">Reference proteome</keyword>
<dbReference type="SUPFAM" id="SSF49503">
    <property type="entry name" value="Cupredoxins"/>
    <property type="match status" value="3"/>
</dbReference>
<accession>A0A0D3KBN7</accession>
<evidence type="ECO:0000256" key="3">
    <source>
        <dbReference type="SAM" id="MobiDB-lite"/>
    </source>
</evidence>
<dbReference type="Proteomes" id="UP000013827">
    <property type="component" value="Unassembled WGS sequence"/>
</dbReference>
<dbReference type="GO" id="GO:0016491">
    <property type="term" value="F:oxidoreductase activity"/>
    <property type="evidence" value="ECO:0007669"/>
    <property type="project" value="TreeGrafter"/>
</dbReference>
<evidence type="ECO:0000256" key="5">
    <source>
        <dbReference type="SAM" id="SignalP"/>
    </source>
</evidence>
<sequence>MALYKALSALLPTVALASSSKLLGNQLSYCEPRACEDEIVPETIYCRLTFDVVNFTVAGVGNITTRGYQRNDTDRSAATPMGPTINVYPGDNLTIELFNNLDQPLLRQRGVHNFYHDFEWTNVHTHGLHVSGEEPGDSVFVEVGPKCSKNYTYSIPEDHMPGTYWYHPHKHGSTGAHAGGGAVGMIKILDPKGTLPAFIESTDIVPELDLVILGLAGVMKQGANKGVEDKMAKCCKAYNNISYKTASEVFESKACDQFGMAGMIDPKHFNEDRECLNATLKKMNVKDCERDQFIADQCDRSKVWSAPIDYTDDGKNGNNTFLVNGDYNPTHYVAANAWTRLRIVYASIDQQLYFSLPEGCDMELMAKDGVYIRDMPRRTSYAYFGSGNRADFLVRCAGDTVDKMPCPEDTNRTCTKYPITAWFYNEAGESDNSVCEAVKMLDPGSSAANISQTMYDAAKTANENFPPVLVALGTIMAVHETGVETCDLPNISVTYPCYLADLRDVTDSQLAAQAGFSPDRHIHFAGSGGSPLPSINGDYYGNGYFHTGDEPDIKPHQNDSRMAVLRHSRAGGEDTNVFSMPVGSLVNFTLHGVHFHAFHWHVNPFQLQTSYDEFGLFNKDGLETHERPRAFEKGDKDDRAFEPYFKAGDWHDVLMVPAKWCAPVDKYDCTGDPDQGDMHNQTGDKNNSFGQCTPEYWAQTNLSFPVRTNLDRFVSRQVVHCHVLEHEDQGMMTLLDIQEYSKWKEANPMGGPQSGDENNHNKLAYGRQLDQMCYGPMPANAKEMGIWSSKEGMCCAHEDDDICEAGLSCQCGTVDTTPSLLPRSVSKRNCKCRPSPPPSPPSPPPSPPSPPPSPEPVSWLRLAALALVVLLMAVLIAILLKALTRARRCPPSPDVPKQSLPCAESI</sequence>
<feature type="signal peptide" evidence="5">
    <location>
        <begin position="1"/>
        <end position="17"/>
    </location>
</feature>
<dbReference type="Pfam" id="PF07732">
    <property type="entry name" value="Cu-oxidase_3"/>
    <property type="match status" value="1"/>
</dbReference>
<reference evidence="8" key="1">
    <citation type="journal article" date="2013" name="Nature">
        <title>Pan genome of the phytoplankton Emiliania underpins its global distribution.</title>
        <authorList>
            <person name="Read B.A."/>
            <person name="Kegel J."/>
            <person name="Klute M.J."/>
            <person name="Kuo A."/>
            <person name="Lefebvre S.C."/>
            <person name="Maumus F."/>
            <person name="Mayer C."/>
            <person name="Miller J."/>
            <person name="Monier A."/>
            <person name="Salamov A."/>
            <person name="Young J."/>
            <person name="Aguilar M."/>
            <person name="Claverie J.M."/>
            <person name="Frickenhaus S."/>
            <person name="Gonzalez K."/>
            <person name="Herman E.K."/>
            <person name="Lin Y.C."/>
            <person name="Napier J."/>
            <person name="Ogata H."/>
            <person name="Sarno A.F."/>
            <person name="Shmutz J."/>
            <person name="Schroeder D."/>
            <person name="de Vargas C."/>
            <person name="Verret F."/>
            <person name="von Dassow P."/>
            <person name="Valentin K."/>
            <person name="Van de Peer Y."/>
            <person name="Wheeler G."/>
            <person name="Dacks J.B."/>
            <person name="Delwiche C.F."/>
            <person name="Dyhrman S.T."/>
            <person name="Glockner G."/>
            <person name="John U."/>
            <person name="Richards T."/>
            <person name="Worden A.Z."/>
            <person name="Zhang X."/>
            <person name="Grigoriev I.V."/>
            <person name="Allen A.E."/>
            <person name="Bidle K."/>
            <person name="Borodovsky M."/>
            <person name="Bowler C."/>
            <person name="Brownlee C."/>
            <person name="Cock J.M."/>
            <person name="Elias M."/>
            <person name="Gladyshev V.N."/>
            <person name="Groth M."/>
            <person name="Guda C."/>
            <person name="Hadaegh A."/>
            <person name="Iglesias-Rodriguez M.D."/>
            <person name="Jenkins J."/>
            <person name="Jones B.M."/>
            <person name="Lawson T."/>
            <person name="Leese F."/>
            <person name="Lindquist E."/>
            <person name="Lobanov A."/>
            <person name="Lomsadze A."/>
            <person name="Malik S.B."/>
            <person name="Marsh M.E."/>
            <person name="Mackinder L."/>
            <person name="Mock T."/>
            <person name="Mueller-Roeber B."/>
            <person name="Pagarete A."/>
            <person name="Parker M."/>
            <person name="Probert I."/>
            <person name="Quesneville H."/>
            <person name="Raines C."/>
            <person name="Rensing S.A."/>
            <person name="Riano-Pachon D.M."/>
            <person name="Richier S."/>
            <person name="Rokitta S."/>
            <person name="Shiraiwa Y."/>
            <person name="Soanes D.M."/>
            <person name="van der Giezen M."/>
            <person name="Wahlund T.M."/>
            <person name="Williams B."/>
            <person name="Wilson W."/>
            <person name="Wolfe G."/>
            <person name="Wurch L.L."/>
        </authorList>
    </citation>
    <scope>NUCLEOTIDE SEQUENCE</scope>
</reference>
<name>A0A0D3KBN7_EMIH1</name>
<evidence type="ECO:0000259" key="6">
    <source>
        <dbReference type="Pfam" id="PF07732"/>
    </source>
</evidence>
<keyword evidence="4" id="KW-0812">Transmembrane</keyword>
<evidence type="ECO:0000256" key="4">
    <source>
        <dbReference type="SAM" id="Phobius"/>
    </source>
</evidence>
<dbReference type="InterPro" id="IPR008972">
    <property type="entry name" value="Cupredoxin"/>
</dbReference>
<feature type="transmembrane region" description="Helical" evidence="4">
    <location>
        <begin position="859"/>
        <end position="880"/>
    </location>
</feature>
<dbReference type="PROSITE" id="PS00080">
    <property type="entry name" value="MULTICOPPER_OXIDASE2"/>
    <property type="match status" value="1"/>
</dbReference>
<evidence type="ECO:0000313" key="7">
    <source>
        <dbReference type="EnsemblProtists" id="EOD33172"/>
    </source>
</evidence>
<dbReference type="eggNOG" id="ENOG502RBNT">
    <property type="taxonomic scope" value="Eukaryota"/>
</dbReference>